<sequence length="96" mass="10903">MVEPLSQPRRDALAGLLPHWAPTPGRDAIRRELRFRDFSEAFGFMTRVALLAETQDHHPEWSNVWNRVEITLTTHDAGGLSERDIRMAQAIDALLG</sequence>
<evidence type="ECO:0000256" key="2">
    <source>
        <dbReference type="ARBA" id="ARBA00006472"/>
    </source>
</evidence>
<reference evidence="5 6" key="1">
    <citation type="submission" date="2016-11" db="EMBL/GenBank/DDBJ databases">
        <authorList>
            <person name="Jaros S."/>
            <person name="Januszkiewicz K."/>
            <person name="Wedrychowicz H."/>
        </authorList>
    </citation>
    <scope>NUCLEOTIDE SEQUENCE [LARGE SCALE GENOMIC DNA]</scope>
    <source>
        <strain evidence="5 6">DSM 14916</strain>
    </source>
</reference>
<dbReference type="NCBIfam" id="NF002018">
    <property type="entry name" value="PRK00823.1-3"/>
    <property type="match status" value="1"/>
</dbReference>
<dbReference type="RefSeq" id="WP_073137715.1">
    <property type="nucleotide sequence ID" value="NZ_FQZF01000026.1"/>
</dbReference>
<dbReference type="GO" id="GO:0008124">
    <property type="term" value="F:4-alpha-hydroxytetrahydrobiopterin dehydratase activity"/>
    <property type="evidence" value="ECO:0007669"/>
    <property type="project" value="UniProtKB-UniRule"/>
</dbReference>
<protein>
    <recommendedName>
        <fullName evidence="4">Putative pterin-4-alpha-carbinolamine dehydratase</fullName>
        <shortName evidence="4">PHS</shortName>
        <ecNumber evidence="4">4.2.1.96</ecNumber>
    </recommendedName>
    <alternativeName>
        <fullName evidence="4">4-alpha-hydroxy-tetrahydropterin dehydratase</fullName>
    </alternativeName>
    <alternativeName>
        <fullName evidence="4">Pterin carbinolamine dehydratase</fullName>
        <shortName evidence="4">PCD</shortName>
    </alternativeName>
</protein>
<dbReference type="SUPFAM" id="SSF55248">
    <property type="entry name" value="PCD-like"/>
    <property type="match status" value="1"/>
</dbReference>
<dbReference type="OrthoDB" id="9794987at2"/>
<evidence type="ECO:0000256" key="1">
    <source>
        <dbReference type="ARBA" id="ARBA00001554"/>
    </source>
</evidence>
<keyword evidence="6" id="KW-1185">Reference proteome</keyword>
<dbReference type="PANTHER" id="PTHR12599:SF0">
    <property type="entry name" value="PTERIN-4-ALPHA-CARBINOLAMINE DEHYDRATASE"/>
    <property type="match status" value="1"/>
</dbReference>
<dbReference type="EC" id="4.2.1.96" evidence="4"/>
<dbReference type="AlphaFoldDB" id="A0A1M6NLG8"/>
<dbReference type="EMBL" id="FQZF01000026">
    <property type="protein sequence ID" value="SHJ96557.1"/>
    <property type="molecule type" value="Genomic_DNA"/>
</dbReference>
<dbReference type="PANTHER" id="PTHR12599">
    <property type="entry name" value="PTERIN-4-ALPHA-CARBINOLAMINE DEHYDRATASE"/>
    <property type="match status" value="1"/>
</dbReference>
<comment type="similarity">
    <text evidence="2 4">Belongs to the pterin-4-alpha-carbinolamine dehydratase family.</text>
</comment>
<evidence type="ECO:0000256" key="3">
    <source>
        <dbReference type="ARBA" id="ARBA00023239"/>
    </source>
</evidence>
<accession>A0A1M6NLG8</accession>
<dbReference type="InterPro" id="IPR001533">
    <property type="entry name" value="Pterin_deHydtase"/>
</dbReference>
<name>A0A1M6NLG8_9PROT</name>
<gene>
    <name evidence="5" type="ORF">SAMN02745194_03844</name>
</gene>
<evidence type="ECO:0000313" key="5">
    <source>
        <dbReference type="EMBL" id="SHJ96557.1"/>
    </source>
</evidence>
<dbReference type="Gene3D" id="3.30.1360.20">
    <property type="entry name" value="Transcriptional coactivator/pterin dehydratase"/>
    <property type="match status" value="1"/>
</dbReference>
<comment type="catalytic activity">
    <reaction evidence="1 4">
        <text>(4aS,6R)-4a-hydroxy-L-erythro-5,6,7,8-tetrahydrobiopterin = (6R)-L-erythro-6,7-dihydrobiopterin + H2O</text>
        <dbReference type="Rhea" id="RHEA:11920"/>
        <dbReference type="ChEBI" id="CHEBI:15377"/>
        <dbReference type="ChEBI" id="CHEBI:15642"/>
        <dbReference type="ChEBI" id="CHEBI:43120"/>
        <dbReference type="EC" id="4.2.1.96"/>
    </reaction>
</comment>
<dbReference type="HAMAP" id="MF_00434">
    <property type="entry name" value="Pterin_4_alpha"/>
    <property type="match status" value="1"/>
</dbReference>
<evidence type="ECO:0000256" key="4">
    <source>
        <dbReference type="HAMAP-Rule" id="MF_00434"/>
    </source>
</evidence>
<dbReference type="GO" id="GO:0006729">
    <property type="term" value="P:tetrahydrobiopterin biosynthetic process"/>
    <property type="evidence" value="ECO:0007669"/>
    <property type="project" value="InterPro"/>
</dbReference>
<dbReference type="STRING" id="198092.SAMN02745194_03844"/>
<evidence type="ECO:0000313" key="6">
    <source>
        <dbReference type="Proteomes" id="UP000184387"/>
    </source>
</evidence>
<dbReference type="Proteomes" id="UP000184387">
    <property type="component" value="Unassembled WGS sequence"/>
</dbReference>
<organism evidence="5 6">
    <name type="scientific">Muricoccus roseus</name>
    <dbReference type="NCBI Taxonomy" id="198092"/>
    <lineage>
        <taxon>Bacteria</taxon>
        <taxon>Pseudomonadati</taxon>
        <taxon>Pseudomonadota</taxon>
        <taxon>Alphaproteobacteria</taxon>
        <taxon>Acetobacterales</taxon>
        <taxon>Roseomonadaceae</taxon>
        <taxon>Muricoccus</taxon>
    </lineage>
</organism>
<dbReference type="InterPro" id="IPR036428">
    <property type="entry name" value="PCD_sf"/>
</dbReference>
<proteinExistence type="inferred from homology"/>
<dbReference type="Pfam" id="PF01329">
    <property type="entry name" value="Pterin_4a"/>
    <property type="match status" value="1"/>
</dbReference>
<dbReference type="CDD" id="cd00914">
    <property type="entry name" value="PCD_DCoH_subfamily_b"/>
    <property type="match status" value="1"/>
</dbReference>
<keyword evidence="3 4" id="KW-0456">Lyase</keyword>